<dbReference type="InterPro" id="IPR019775">
    <property type="entry name" value="WD40_repeat_CS"/>
</dbReference>
<evidence type="ECO:0000313" key="9">
    <source>
        <dbReference type="EMBL" id="KAJ1695438.1"/>
    </source>
</evidence>
<comment type="caution">
    <text evidence="9">The sequence shown here is derived from an EMBL/GenBank/DDBJ whole genome shotgun (WGS) entry which is preliminary data.</text>
</comment>
<dbReference type="InterPro" id="IPR012952">
    <property type="entry name" value="BING4_C_dom"/>
</dbReference>
<dbReference type="Gene3D" id="2.130.10.10">
    <property type="entry name" value="YVTN repeat-like/Quinoprotein amine dehydrogenase"/>
    <property type="match status" value="1"/>
</dbReference>
<feature type="domain" description="BING4 C-terminal" evidence="8">
    <location>
        <begin position="357"/>
        <end position="437"/>
    </location>
</feature>
<dbReference type="EMBL" id="JAMQYH010000003">
    <property type="protein sequence ID" value="KAJ1695438.1"/>
    <property type="molecule type" value="Genomic_DNA"/>
</dbReference>
<dbReference type="PROSITE" id="PS00678">
    <property type="entry name" value="WD_REPEATS_1"/>
    <property type="match status" value="1"/>
</dbReference>
<keyword evidence="10" id="KW-1185">Reference proteome</keyword>
<dbReference type="OrthoDB" id="10251154at2759"/>
<protein>
    <recommendedName>
        <fullName evidence="8">BING4 C-terminal domain-containing protein</fullName>
    </recommendedName>
</protein>
<feature type="region of interest" description="Disordered" evidence="7">
    <location>
        <begin position="476"/>
        <end position="520"/>
    </location>
</feature>
<dbReference type="GO" id="GO:0030686">
    <property type="term" value="C:90S preribosome"/>
    <property type="evidence" value="ECO:0007669"/>
    <property type="project" value="TreeGrafter"/>
</dbReference>
<dbReference type="Pfam" id="PF08149">
    <property type="entry name" value="BING4CT"/>
    <property type="match status" value="1"/>
</dbReference>
<gene>
    <name evidence="9" type="ORF">LUZ63_012136</name>
</gene>
<keyword evidence="2" id="KW-0698">rRNA processing</keyword>
<proteinExistence type="predicted"/>
<evidence type="ECO:0000313" key="10">
    <source>
        <dbReference type="Proteomes" id="UP001151287"/>
    </source>
</evidence>
<dbReference type="GO" id="GO:0032040">
    <property type="term" value="C:small-subunit processome"/>
    <property type="evidence" value="ECO:0007669"/>
    <property type="project" value="TreeGrafter"/>
</dbReference>
<dbReference type="InterPro" id="IPR001680">
    <property type="entry name" value="WD40_rpt"/>
</dbReference>
<feature type="compositionally biased region" description="Polar residues" evidence="7">
    <location>
        <begin position="9"/>
        <end position="20"/>
    </location>
</feature>
<evidence type="ECO:0000256" key="3">
    <source>
        <dbReference type="ARBA" id="ARBA00022574"/>
    </source>
</evidence>
<evidence type="ECO:0000256" key="7">
    <source>
        <dbReference type="SAM" id="MobiDB-lite"/>
    </source>
</evidence>
<comment type="subcellular location">
    <subcellularLocation>
        <location evidence="1">Nucleus</location>
        <location evidence="1">Nucleolus</location>
    </subcellularLocation>
</comment>
<keyword evidence="5" id="KW-0539">Nucleus</keyword>
<evidence type="ECO:0000256" key="1">
    <source>
        <dbReference type="ARBA" id="ARBA00004604"/>
    </source>
</evidence>
<keyword evidence="4" id="KW-0677">Repeat</keyword>
<dbReference type="SUPFAM" id="SSF50978">
    <property type="entry name" value="WD40 repeat-like"/>
    <property type="match status" value="1"/>
</dbReference>
<evidence type="ECO:0000259" key="8">
    <source>
        <dbReference type="SMART" id="SM01033"/>
    </source>
</evidence>
<dbReference type="AlphaFoldDB" id="A0A9Q0CK79"/>
<dbReference type="PANTHER" id="PTHR14085:SF3">
    <property type="entry name" value="WD REPEAT-CONTAINING PROTEIN 46"/>
    <property type="match status" value="1"/>
</dbReference>
<feature type="repeat" description="WD" evidence="6">
    <location>
        <begin position="279"/>
        <end position="320"/>
    </location>
</feature>
<evidence type="ECO:0000256" key="4">
    <source>
        <dbReference type="ARBA" id="ARBA00022737"/>
    </source>
</evidence>
<evidence type="ECO:0000256" key="2">
    <source>
        <dbReference type="ARBA" id="ARBA00022552"/>
    </source>
</evidence>
<sequence length="541" mass="61418">MGEKEESNEPQALNPASNQEEGILDKLEKMAKKYLRGNKTNLKNLRDKKLKGQLEVREKIYGNAAKVAARVEEWLKPSEEGLLEPENPLERTYRIQQSSILPEVDVLSVSKAFDMKLPDLGPYTIRYLSNGRYMLLGGQKGHLAMIDVLKMDCVKEFQVRERVRDVVFLQNDQLFAVAQKKFTYVYNRHGTEIHCLKENQHPLKLEYLEKHFLLVGTNNFSQLHYQDISTGQVVANYRTGLGPTSVMCSNPYNSIISLGHSGGKLTMWKPTSGKPLITMLCHPGPITAVAYHPSGNLVATAGMDKKVKIWDLRKFEAIHSIPGHAQTLDFSQKGLLALANGSRVQIWRDKGDQDFGLYMTHSIPKGYQVGTVKFRPYEDVLGLGHSMGFSSILIPGSGEPNFDSWVANPYETSKQRSKKEVRALLDKLPPESIMLDPGSIGMVRERQRKEKLTKREIEQQMVEAVVEVKSNVEIKNKTKGRNKPSKRAKRKQEEVFNAKKPFLEKQRETKEGPPQKKRRVLLEVAEDLPKSLQRFAKKKPT</sequence>
<keyword evidence="3 6" id="KW-0853">WD repeat</keyword>
<dbReference type="InterPro" id="IPR040315">
    <property type="entry name" value="WDR46/Utp7"/>
</dbReference>
<dbReference type="Proteomes" id="UP001151287">
    <property type="component" value="Unassembled WGS sequence"/>
</dbReference>
<dbReference type="SMART" id="SM00320">
    <property type="entry name" value="WD40"/>
    <property type="match status" value="4"/>
</dbReference>
<reference evidence="9" key="1">
    <citation type="journal article" date="2022" name="Cell">
        <title>Repeat-based holocentromeres influence genome architecture and karyotype evolution.</title>
        <authorList>
            <person name="Hofstatter P.G."/>
            <person name="Thangavel G."/>
            <person name="Lux T."/>
            <person name="Neumann P."/>
            <person name="Vondrak T."/>
            <person name="Novak P."/>
            <person name="Zhang M."/>
            <person name="Costa L."/>
            <person name="Castellani M."/>
            <person name="Scott A."/>
            <person name="Toegelov H."/>
            <person name="Fuchs J."/>
            <person name="Mata-Sucre Y."/>
            <person name="Dias Y."/>
            <person name="Vanzela A.L.L."/>
            <person name="Huettel B."/>
            <person name="Almeida C.C.S."/>
            <person name="Simkova H."/>
            <person name="Souza G."/>
            <person name="Pedrosa-Harand A."/>
            <person name="Macas J."/>
            <person name="Mayer K.F.X."/>
            <person name="Houben A."/>
            <person name="Marques A."/>
        </authorList>
    </citation>
    <scope>NUCLEOTIDE SEQUENCE</scope>
    <source>
        <strain evidence="9">RhyBre1mFocal</strain>
    </source>
</reference>
<dbReference type="PROSITE" id="PS50082">
    <property type="entry name" value="WD_REPEATS_2"/>
    <property type="match status" value="1"/>
</dbReference>
<feature type="compositionally biased region" description="Basic residues" evidence="7">
    <location>
        <begin position="477"/>
        <end position="490"/>
    </location>
</feature>
<accession>A0A9Q0CK79</accession>
<dbReference type="PANTHER" id="PTHR14085">
    <property type="entry name" value="WD-REPEAT PROTEIN BING4"/>
    <property type="match status" value="1"/>
</dbReference>
<dbReference type="FunFam" id="2.130.10.10:FF:000378">
    <property type="entry name" value="U3 small nucleolar RNA-associated protein 7"/>
    <property type="match status" value="1"/>
</dbReference>
<feature type="region of interest" description="Disordered" evidence="7">
    <location>
        <begin position="1"/>
        <end position="22"/>
    </location>
</feature>
<dbReference type="PROSITE" id="PS50294">
    <property type="entry name" value="WD_REPEATS_REGION"/>
    <property type="match status" value="1"/>
</dbReference>
<dbReference type="InterPro" id="IPR036322">
    <property type="entry name" value="WD40_repeat_dom_sf"/>
</dbReference>
<name>A0A9Q0CK79_9POAL</name>
<evidence type="ECO:0000256" key="6">
    <source>
        <dbReference type="PROSITE-ProRule" id="PRU00221"/>
    </source>
</evidence>
<dbReference type="GO" id="GO:0000462">
    <property type="term" value="P:maturation of SSU-rRNA from tricistronic rRNA transcript (SSU-rRNA, 5.8S rRNA, LSU-rRNA)"/>
    <property type="evidence" value="ECO:0007669"/>
    <property type="project" value="TreeGrafter"/>
</dbReference>
<feature type="compositionally biased region" description="Basic and acidic residues" evidence="7">
    <location>
        <begin position="491"/>
        <end position="514"/>
    </location>
</feature>
<dbReference type="SMART" id="SM01033">
    <property type="entry name" value="BING4CT"/>
    <property type="match status" value="1"/>
</dbReference>
<organism evidence="9 10">
    <name type="scientific">Rhynchospora breviuscula</name>
    <dbReference type="NCBI Taxonomy" id="2022672"/>
    <lineage>
        <taxon>Eukaryota</taxon>
        <taxon>Viridiplantae</taxon>
        <taxon>Streptophyta</taxon>
        <taxon>Embryophyta</taxon>
        <taxon>Tracheophyta</taxon>
        <taxon>Spermatophyta</taxon>
        <taxon>Magnoliopsida</taxon>
        <taxon>Liliopsida</taxon>
        <taxon>Poales</taxon>
        <taxon>Cyperaceae</taxon>
        <taxon>Cyperoideae</taxon>
        <taxon>Rhynchosporeae</taxon>
        <taxon>Rhynchospora</taxon>
    </lineage>
</organism>
<evidence type="ECO:0000256" key="5">
    <source>
        <dbReference type="ARBA" id="ARBA00023242"/>
    </source>
</evidence>
<dbReference type="Pfam" id="PF00400">
    <property type="entry name" value="WD40"/>
    <property type="match status" value="1"/>
</dbReference>
<dbReference type="InterPro" id="IPR015943">
    <property type="entry name" value="WD40/YVTN_repeat-like_dom_sf"/>
</dbReference>